<accession>A0A6J5LM84</accession>
<organism evidence="2">
    <name type="scientific">uncultured Caudovirales phage</name>
    <dbReference type="NCBI Taxonomy" id="2100421"/>
    <lineage>
        <taxon>Viruses</taxon>
        <taxon>Duplodnaviria</taxon>
        <taxon>Heunggongvirae</taxon>
        <taxon>Uroviricota</taxon>
        <taxon>Caudoviricetes</taxon>
        <taxon>Peduoviridae</taxon>
        <taxon>Maltschvirus</taxon>
        <taxon>Maltschvirus maltsch</taxon>
    </lineage>
</organism>
<evidence type="ECO:0000259" key="1">
    <source>
        <dbReference type="Pfam" id="PF18909"/>
    </source>
</evidence>
<evidence type="ECO:0000313" key="2">
    <source>
        <dbReference type="EMBL" id="CAB4135548.1"/>
    </source>
</evidence>
<protein>
    <recommendedName>
        <fullName evidence="1">dATP/dGTP diphosphohydrolase N-terminal domain-containing protein</fullName>
    </recommendedName>
</protein>
<feature type="domain" description="dATP/dGTP diphosphohydrolase N-terminal" evidence="1">
    <location>
        <begin position="27"/>
        <end position="124"/>
    </location>
</feature>
<proteinExistence type="predicted"/>
<gene>
    <name evidence="2" type="ORF">UFOVP285_53</name>
</gene>
<dbReference type="EMBL" id="LR796300">
    <property type="protein sequence ID" value="CAB4135548.1"/>
    <property type="molecule type" value="Genomic_DNA"/>
</dbReference>
<dbReference type="InterPro" id="IPR044038">
    <property type="entry name" value="dATP/dGTP_diPOhydrolase_N"/>
</dbReference>
<sequence>MNHFDDAASLTFGPLKGIGDVNSDAKGSGARYNTGKADLSLIPLCTLEDEAHVWAYGKQKYAAWNWAKGMDWSVPLGCALRHLSSWQKGEDIDPESGQPHLAHVMCNIRMLMLYSKTYPEGDDRPPKELMP</sequence>
<dbReference type="Pfam" id="PF18909">
    <property type="entry name" value="dGTP_diPhyd_N"/>
    <property type="match status" value="1"/>
</dbReference>
<reference evidence="2" key="1">
    <citation type="submission" date="2020-04" db="EMBL/GenBank/DDBJ databases">
        <authorList>
            <person name="Chiriac C."/>
            <person name="Salcher M."/>
            <person name="Ghai R."/>
            <person name="Kavagutti S V."/>
        </authorList>
    </citation>
    <scope>NUCLEOTIDE SEQUENCE</scope>
</reference>
<name>A0A6J5LM84_9CAUD</name>